<evidence type="ECO:0000256" key="4">
    <source>
        <dbReference type="ARBA" id="ARBA00022777"/>
    </source>
</evidence>
<evidence type="ECO:0000259" key="5">
    <source>
        <dbReference type="Pfam" id="PF00370"/>
    </source>
</evidence>
<reference evidence="8" key="1">
    <citation type="journal article" date="2019" name="Int. J. Syst. Evol. Microbiol.">
        <title>The Global Catalogue of Microorganisms (GCM) 10K type strain sequencing project: providing services to taxonomists for standard genome sequencing and annotation.</title>
        <authorList>
            <consortium name="The Broad Institute Genomics Platform"/>
            <consortium name="The Broad Institute Genome Sequencing Center for Infectious Disease"/>
            <person name="Wu L."/>
            <person name="Ma J."/>
        </authorList>
    </citation>
    <scope>NUCLEOTIDE SEQUENCE [LARGE SCALE GENOMIC DNA]</scope>
    <source>
        <strain evidence="8">JCM 4737</strain>
    </source>
</reference>
<comment type="caution">
    <text evidence="7">The sequence shown here is derived from an EMBL/GenBank/DDBJ whole genome shotgun (WGS) entry which is preliminary data.</text>
</comment>
<proteinExistence type="inferred from homology"/>
<dbReference type="Pfam" id="PF02782">
    <property type="entry name" value="FGGY_C"/>
    <property type="match status" value="1"/>
</dbReference>
<protein>
    <submittedName>
        <fullName evidence="7">Carbohydrate kinase</fullName>
    </submittedName>
</protein>
<dbReference type="PANTHER" id="PTHR43095:SF5">
    <property type="entry name" value="XYLULOSE KINASE"/>
    <property type="match status" value="1"/>
</dbReference>
<gene>
    <name evidence="7" type="ORF">GCM10010346_19830</name>
</gene>
<dbReference type="Gene3D" id="3.30.420.40">
    <property type="match status" value="2"/>
</dbReference>
<keyword evidence="3" id="KW-0808">Transferase</keyword>
<accession>A0ABQ3DHY0</accession>
<dbReference type="InterPro" id="IPR018485">
    <property type="entry name" value="FGGY_C"/>
</dbReference>
<sequence length="489" mass="50159">MSPTADAPRSPVPVVAGIDVATAAVRVVCADARGRVLAEGRAALPPPVRGAGGRSEQDARAWWPATAAALRQATGALPGGGAEVVAVAVCATSGTLVPAAPDGEPVGPALMYDDRRAADLNAKAQELGARRWRALGLTVGPTAALGKLVWCANRALPGHLVLHTPDLLGRRLTGHPVATDWSHALKTGYDPRAGEWAGEVFDAFGVSPGLLPAVHAPGSEAGTVSAEAAAETGLPVGCRVRLGMTDGCAGQIATGAVEPGQFVGVLGTTYVLKGVTRELVTDPSGALYSHRHPDGWWLPGGASNTGGEALSAVDPARLPGLDAAADARGPASCLNYPLRRDGERFPFVSGDARGFVAGTPRDEADGHRAALEGVAFLERLALERVRALGVEVRGPLHAAGGGSRSDLWTRIRATVLGRPLRVAERAQTAFGAALLAAAGTLHPDLTASAAAMTAAGRAVEPVERERAALDESYERFVAQLRARGWLDAG</sequence>
<dbReference type="GO" id="GO:0016301">
    <property type="term" value="F:kinase activity"/>
    <property type="evidence" value="ECO:0007669"/>
    <property type="project" value="UniProtKB-KW"/>
</dbReference>
<dbReference type="InterPro" id="IPR000577">
    <property type="entry name" value="Carb_kinase_FGGY"/>
</dbReference>
<dbReference type="Pfam" id="PF00370">
    <property type="entry name" value="FGGY_N"/>
    <property type="match status" value="1"/>
</dbReference>
<evidence type="ECO:0000256" key="2">
    <source>
        <dbReference type="ARBA" id="ARBA00022629"/>
    </source>
</evidence>
<organism evidence="7 8">
    <name type="scientific">Streptomyces chryseus</name>
    <dbReference type="NCBI Taxonomy" id="68186"/>
    <lineage>
        <taxon>Bacteria</taxon>
        <taxon>Bacillati</taxon>
        <taxon>Actinomycetota</taxon>
        <taxon>Actinomycetes</taxon>
        <taxon>Kitasatosporales</taxon>
        <taxon>Streptomycetaceae</taxon>
        <taxon>Streptomyces</taxon>
    </lineage>
</organism>
<dbReference type="EMBL" id="BMVO01000004">
    <property type="protein sequence ID" value="GHA97093.1"/>
    <property type="molecule type" value="Genomic_DNA"/>
</dbReference>
<evidence type="ECO:0000256" key="3">
    <source>
        <dbReference type="ARBA" id="ARBA00022679"/>
    </source>
</evidence>
<dbReference type="PIRSF" id="PIRSF000538">
    <property type="entry name" value="GlpK"/>
    <property type="match status" value="1"/>
</dbReference>
<evidence type="ECO:0000313" key="8">
    <source>
        <dbReference type="Proteomes" id="UP000599437"/>
    </source>
</evidence>
<feature type="domain" description="Carbohydrate kinase FGGY N-terminal" evidence="5">
    <location>
        <begin position="15"/>
        <end position="251"/>
    </location>
</feature>
<feature type="domain" description="Carbohydrate kinase FGGY C-terminal" evidence="6">
    <location>
        <begin position="266"/>
        <end position="438"/>
    </location>
</feature>
<evidence type="ECO:0000259" key="6">
    <source>
        <dbReference type="Pfam" id="PF02782"/>
    </source>
</evidence>
<dbReference type="InterPro" id="IPR043129">
    <property type="entry name" value="ATPase_NBD"/>
</dbReference>
<comment type="similarity">
    <text evidence="1">Belongs to the FGGY kinase family.</text>
</comment>
<name>A0ABQ3DHY0_9ACTN</name>
<dbReference type="SUPFAM" id="SSF53067">
    <property type="entry name" value="Actin-like ATPase domain"/>
    <property type="match status" value="2"/>
</dbReference>
<dbReference type="RefSeq" id="WP_189715000.1">
    <property type="nucleotide sequence ID" value="NZ_BMVO01000004.1"/>
</dbReference>
<dbReference type="CDD" id="cd07783">
    <property type="entry name" value="ASKHA_NBD_FGGY_SePSK_AtXK1-like"/>
    <property type="match status" value="1"/>
</dbReference>
<dbReference type="PANTHER" id="PTHR43095">
    <property type="entry name" value="SUGAR KINASE"/>
    <property type="match status" value="1"/>
</dbReference>
<keyword evidence="2" id="KW-0859">Xylose metabolism</keyword>
<evidence type="ECO:0000256" key="1">
    <source>
        <dbReference type="ARBA" id="ARBA00009156"/>
    </source>
</evidence>
<dbReference type="InterPro" id="IPR050406">
    <property type="entry name" value="FGGY_Carb_Kinase"/>
</dbReference>
<keyword evidence="8" id="KW-1185">Reference proteome</keyword>
<dbReference type="InterPro" id="IPR018484">
    <property type="entry name" value="FGGY_N"/>
</dbReference>
<dbReference type="Proteomes" id="UP000599437">
    <property type="component" value="Unassembled WGS sequence"/>
</dbReference>
<keyword evidence="2" id="KW-0119">Carbohydrate metabolism</keyword>
<keyword evidence="4 7" id="KW-0418">Kinase</keyword>
<evidence type="ECO:0000313" key="7">
    <source>
        <dbReference type="EMBL" id="GHA97093.1"/>
    </source>
</evidence>